<dbReference type="PANTHER" id="PTHR31901:SF18">
    <property type="entry name" value="INDOLE-3-ACETIC ACID-AMIDO SYNTHETASE GH3.9-RELATED"/>
    <property type="match status" value="1"/>
</dbReference>
<dbReference type="Pfam" id="PF23572">
    <property type="entry name" value="GH3_C"/>
    <property type="match status" value="1"/>
</dbReference>
<feature type="domain" description="GH3 C-terminal" evidence="4">
    <location>
        <begin position="143"/>
        <end position="268"/>
    </location>
</feature>
<dbReference type="InterPro" id="IPR055377">
    <property type="entry name" value="GH3_M"/>
</dbReference>
<sequence length="274" mass="30993">MAQYIPALEYYSEGKLPLVCTMYASSECYFGVNLKPLCDPADVAFTLLPNMCYFEFIHLGDNGTWLVNIDEEGEVPNDKLVNLVSVRLGSYYELVVTTFAGLYRYRIGDVLRVTGFHNKAPQFQFICRINVVLSIDNDKTNEEDLQKSITSAKKLLEPHDALLVEYTSYADTSSVPGHYVLYWEILHDSSSFLDSSAELDFKLLQECCISVEEELDYVYRRCRAHDKSVGPLEIRVVESGTFDALMDFFIGQGASINQYKTPRCIKSNAALKAT</sequence>
<evidence type="ECO:0000256" key="1">
    <source>
        <dbReference type="ARBA" id="ARBA00008068"/>
    </source>
</evidence>
<evidence type="ECO:0000259" key="4">
    <source>
        <dbReference type="Pfam" id="PF23572"/>
    </source>
</evidence>
<reference evidence="5" key="1">
    <citation type="submission" date="2022-11" db="EMBL/GenBank/DDBJ databases">
        <authorList>
            <person name="Hyden B.L."/>
            <person name="Feng K."/>
            <person name="Yates T."/>
            <person name="Jawdy S."/>
            <person name="Smart L.B."/>
            <person name="Muchero W."/>
        </authorList>
    </citation>
    <scope>NUCLEOTIDE SEQUENCE</scope>
    <source>
        <tissue evidence="5">Shoot tip</tissue>
    </source>
</reference>
<proteinExistence type="inferred from homology"/>
<dbReference type="InterPro" id="IPR055378">
    <property type="entry name" value="GH3_C"/>
</dbReference>
<feature type="domain" description="GH3 middle" evidence="3">
    <location>
        <begin position="45"/>
        <end position="128"/>
    </location>
</feature>
<accession>A0A9Q0YU98</accession>
<evidence type="ECO:0000313" key="6">
    <source>
        <dbReference type="Proteomes" id="UP001151752"/>
    </source>
</evidence>
<keyword evidence="2" id="KW-0436">Ligase</keyword>
<dbReference type="GO" id="GO:0005737">
    <property type="term" value="C:cytoplasm"/>
    <property type="evidence" value="ECO:0007669"/>
    <property type="project" value="TreeGrafter"/>
</dbReference>
<comment type="caution">
    <text evidence="5">The sequence shown here is derived from an EMBL/GenBank/DDBJ whole genome shotgun (WGS) entry which is preliminary data.</text>
</comment>
<dbReference type="PANTHER" id="PTHR31901">
    <property type="entry name" value="GH3 DOMAIN-CONTAINING PROTEIN"/>
    <property type="match status" value="1"/>
</dbReference>
<dbReference type="Proteomes" id="UP001151752">
    <property type="component" value="Chromosome 2"/>
</dbReference>
<evidence type="ECO:0000259" key="3">
    <source>
        <dbReference type="Pfam" id="PF23571"/>
    </source>
</evidence>
<keyword evidence="6" id="KW-1185">Reference proteome</keyword>
<evidence type="ECO:0000313" key="5">
    <source>
        <dbReference type="EMBL" id="KAJ6710475.1"/>
    </source>
</evidence>
<dbReference type="Pfam" id="PF23571">
    <property type="entry name" value="GH3_M"/>
    <property type="match status" value="1"/>
</dbReference>
<dbReference type="GO" id="GO:0016881">
    <property type="term" value="F:acid-amino acid ligase activity"/>
    <property type="evidence" value="ECO:0007669"/>
    <property type="project" value="TreeGrafter"/>
</dbReference>
<name>A0A9Q0YU98_9ROSI</name>
<dbReference type="AlphaFoldDB" id="A0A9Q0YU98"/>
<evidence type="ECO:0000256" key="2">
    <source>
        <dbReference type="ARBA" id="ARBA00022598"/>
    </source>
</evidence>
<reference evidence="5" key="2">
    <citation type="journal article" date="2023" name="Int. J. Mol. Sci.">
        <title>De Novo Assembly and Annotation of 11 Diverse Shrub Willow (Salix) Genomes Reveals Novel Gene Organization in Sex-Linked Regions.</title>
        <authorList>
            <person name="Hyden B."/>
            <person name="Feng K."/>
            <person name="Yates T.B."/>
            <person name="Jawdy S."/>
            <person name="Cereghino C."/>
            <person name="Smart L.B."/>
            <person name="Muchero W."/>
        </authorList>
    </citation>
    <scope>NUCLEOTIDE SEQUENCE</scope>
    <source>
        <tissue evidence="5">Shoot tip</tissue>
    </source>
</reference>
<comment type="similarity">
    <text evidence="1">Belongs to the IAA-amido conjugating enzyme family.</text>
</comment>
<gene>
    <name evidence="5" type="ORF">OIU74_011365</name>
</gene>
<organism evidence="5 6">
    <name type="scientific">Salix koriyanagi</name>
    <dbReference type="NCBI Taxonomy" id="2511006"/>
    <lineage>
        <taxon>Eukaryota</taxon>
        <taxon>Viridiplantae</taxon>
        <taxon>Streptophyta</taxon>
        <taxon>Embryophyta</taxon>
        <taxon>Tracheophyta</taxon>
        <taxon>Spermatophyta</taxon>
        <taxon>Magnoliopsida</taxon>
        <taxon>eudicotyledons</taxon>
        <taxon>Gunneridae</taxon>
        <taxon>Pentapetalae</taxon>
        <taxon>rosids</taxon>
        <taxon>fabids</taxon>
        <taxon>Malpighiales</taxon>
        <taxon>Salicaceae</taxon>
        <taxon>Saliceae</taxon>
        <taxon>Salix</taxon>
    </lineage>
</organism>
<protein>
    <submittedName>
        <fullName evidence="5">INDOLE-3-ACETIC ACID-AMIDO SYNTHETASE GH3.9-RELATED</fullName>
    </submittedName>
</protein>
<dbReference type="EMBL" id="JAPFFM010000015">
    <property type="protein sequence ID" value="KAJ6710475.1"/>
    <property type="molecule type" value="Genomic_DNA"/>
</dbReference>
<dbReference type="InterPro" id="IPR004993">
    <property type="entry name" value="GH3"/>
</dbReference>